<name>A0A4D4KVT4_STRVO</name>
<comment type="caution">
    <text evidence="4">The sequence shown here is derived from an EMBL/GenBank/DDBJ whole genome shotgun (WGS) entry which is preliminary data.</text>
</comment>
<evidence type="ECO:0000256" key="1">
    <source>
        <dbReference type="ARBA" id="ARBA00023295"/>
    </source>
</evidence>
<dbReference type="PROSITE" id="PS50853">
    <property type="entry name" value="FN3"/>
    <property type="match status" value="2"/>
</dbReference>
<organism evidence="4 5">
    <name type="scientific">Streptomyces violaceusniger</name>
    <dbReference type="NCBI Taxonomy" id="68280"/>
    <lineage>
        <taxon>Bacteria</taxon>
        <taxon>Bacillati</taxon>
        <taxon>Actinomycetota</taxon>
        <taxon>Actinomycetes</taxon>
        <taxon>Kitasatosporales</taxon>
        <taxon>Streptomycetaceae</taxon>
        <taxon>Streptomyces</taxon>
        <taxon>Streptomyces violaceusniger group</taxon>
    </lineage>
</organism>
<evidence type="ECO:0000259" key="3">
    <source>
        <dbReference type="PROSITE" id="PS50853"/>
    </source>
</evidence>
<dbReference type="InterPro" id="IPR003961">
    <property type="entry name" value="FN3_dom"/>
</dbReference>
<evidence type="ECO:0000313" key="5">
    <source>
        <dbReference type="Proteomes" id="UP000301309"/>
    </source>
</evidence>
<keyword evidence="1" id="KW-0326">Glycosidase</keyword>
<dbReference type="SMART" id="SM00060">
    <property type="entry name" value="FN3"/>
    <property type="match status" value="2"/>
</dbReference>
<dbReference type="InterPro" id="IPR013783">
    <property type="entry name" value="Ig-like_fold"/>
</dbReference>
<evidence type="ECO:0000256" key="2">
    <source>
        <dbReference type="ARBA" id="ARBA00023326"/>
    </source>
</evidence>
<gene>
    <name evidence="4" type="ORF">SVIO_040440</name>
</gene>
<sequence>MQAGYTVTGPEGWKTQGLCGYTPGGTCPYASWTKMPGNVAISHGRDIEFSDDAFTHLGAAGLELGTGTRNATVRGNVFTDISGNGMEIGGVDAPEPGSDADLTSAVSVTNNHLYALPREYHGGVAILNGYTRDNTIAHNQIDHVAYSAISMGWGGWPDKIGKPATANVSRGNRVSNNLIFDYMQALDDGGGIYTQGLTGSSLADGEKVTGNVIHGQWGLGRSVYTDNGCTYVTVEGNVLYGAQADVAAKHIDYRDGLGNNDPTRIADNHWEQGDPDGDDKGVVTSGNHILADPSKAPADIVATAGLEPRYRGLLGRTFAADSVPEAPTRVGDFAADGSVYVTWNPSYVEGGSPVTSYTVTATSSDGARTVSTAVPAARFKRIAYARVDGLTNGTPYTVTVTAHNGVGQSERSLPAAPVTPTAGGSGALPDAPTGVKANAEATAATLSWTPPKATGDTPVIGYRITVSDGRTATVTGRDVLVSQPRAKGMLRVIGKLRPGTAYTFSIAALTATGAGPSADVSLTTPPTSG</sequence>
<reference evidence="4 5" key="1">
    <citation type="journal article" date="2020" name="Int. J. Syst. Evol. Microbiol.">
        <title>Reclassification of Streptomyces castelarensis and Streptomyces sporoclivatus as later heterotypic synonyms of Streptomyces antimycoticus.</title>
        <authorList>
            <person name="Komaki H."/>
            <person name="Tamura T."/>
        </authorList>
    </citation>
    <scope>NUCLEOTIDE SEQUENCE [LARGE SCALE GENOMIC DNA]</scope>
    <source>
        <strain evidence="4 5">NBRC 13459</strain>
    </source>
</reference>
<accession>A0A4D4KVT4</accession>
<evidence type="ECO:0000313" key="4">
    <source>
        <dbReference type="EMBL" id="GDY53421.1"/>
    </source>
</evidence>
<dbReference type="SUPFAM" id="SSF49265">
    <property type="entry name" value="Fibronectin type III"/>
    <property type="match status" value="1"/>
</dbReference>
<proteinExistence type="predicted"/>
<dbReference type="Proteomes" id="UP000301309">
    <property type="component" value="Unassembled WGS sequence"/>
</dbReference>
<dbReference type="InterPro" id="IPR012334">
    <property type="entry name" value="Pectin_lyas_fold"/>
</dbReference>
<dbReference type="Gene3D" id="2.60.40.10">
    <property type="entry name" value="Immunoglobulins"/>
    <property type="match status" value="2"/>
</dbReference>
<feature type="domain" description="Fibronectin type-III" evidence="3">
    <location>
        <begin position="323"/>
        <end position="424"/>
    </location>
</feature>
<dbReference type="InterPro" id="IPR006626">
    <property type="entry name" value="PbH1"/>
</dbReference>
<keyword evidence="2" id="KW-0119">Carbohydrate metabolism</keyword>
<dbReference type="InterPro" id="IPR011050">
    <property type="entry name" value="Pectin_lyase_fold/virulence"/>
</dbReference>
<dbReference type="EMBL" id="BJHW01000001">
    <property type="protein sequence ID" value="GDY53421.1"/>
    <property type="molecule type" value="Genomic_DNA"/>
</dbReference>
<dbReference type="SUPFAM" id="SSF51126">
    <property type="entry name" value="Pectin lyase-like"/>
    <property type="match status" value="1"/>
</dbReference>
<keyword evidence="1" id="KW-0378">Hydrolase</keyword>
<protein>
    <recommendedName>
        <fullName evidence="3">Fibronectin type-III domain-containing protein</fullName>
    </recommendedName>
</protein>
<dbReference type="Pfam" id="PF13229">
    <property type="entry name" value="Beta_helix"/>
    <property type="match status" value="1"/>
</dbReference>
<feature type="domain" description="Fibronectin type-III" evidence="3">
    <location>
        <begin position="428"/>
        <end position="527"/>
    </location>
</feature>
<dbReference type="CDD" id="cd00063">
    <property type="entry name" value="FN3"/>
    <property type="match status" value="2"/>
</dbReference>
<dbReference type="PANTHER" id="PTHR36453:SF1">
    <property type="entry name" value="RIGHT HANDED BETA HELIX DOMAIN-CONTAINING PROTEIN"/>
    <property type="match status" value="1"/>
</dbReference>
<dbReference type="InterPro" id="IPR036116">
    <property type="entry name" value="FN3_sf"/>
</dbReference>
<dbReference type="Gene3D" id="2.160.20.10">
    <property type="entry name" value="Single-stranded right-handed beta-helix, Pectin lyase-like"/>
    <property type="match status" value="1"/>
</dbReference>
<dbReference type="SMART" id="SM00710">
    <property type="entry name" value="PbH1"/>
    <property type="match status" value="5"/>
</dbReference>
<keyword evidence="5" id="KW-1185">Reference proteome</keyword>
<dbReference type="InterPro" id="IPR039448">
    <property type="entry name" value="Beta_helix"/>
</dbReference>
<dbReference type="GO" id="GO:0000272">
    <property type="term" value="P:polysaccharide catabolic process"/>
    <property type="evidence" value="ECO:0007669"/>
    <property type="project" value="UniProtKB-KW"/>
</dbReference>
<keyword evidence="2" id="KW-0624">Polysaccharide degradation</keyword>
<dbReference type="PANTHER" id="PTHR36453">
    <property type="entry name" value="SECRETED PROTEIN-RELATED"/>
    <property type="match status" value="1"/>
</dbReference>
<dbReference type="GO" id="GO:0016798">
    <property type="term" value="F:hydrolase activity, acting on glycosyl bonds"/>
    <property type="evidence" value="ECO:0007669"/>
    <property type="project" value="UniProtKB-KW"/>
</dbReference>
<dbReference type="Pfam" id="PF00041">
    <property type="entry name" value="fn3"/>
    <property type="match status" value="2"/>
</dbReference>
<dbReference type="AlphaFoldDB" id="A0A4D4KVT4"/>